<dbReference type="OrthoDB" id="7398962at2"/>
<dbReference type="SUPFAM" id="SSF56935">
    <property type="entry name" value="Porins"/>
    <property type="match status" value="1"/>
</dbReference>
<sequence>MPARATKMSTAITSGSPAITRTDPGMMADHRARHLRQSSLAALALSFAVLPSGALAQEIPDGVGVADRVRPEFQPVGGRVGSFFIYPEIEATVELDDNVFASEDDRKSDAIGTLEPSVRLQSSWSRHMVRATARYRLTRFADNSSENTDEYGVGFSGRLDTGSSADIRVRLEADRLAEERYDIASPSASESPIQYGRLLASLQARQRLGRFNAIVGASVRTLDFEDNRTRDGEPIDGDIRNVDVVSGDLTVSYGGGAAFRTFVRGAVEKRSYPFGPEDADFDPTVNFNRDSEGFRLEGGISVEIRDRLYGNVRAGYLVQNYDDPQLRDIDGFSFGADLLWNPTLLTSARLAVSRAVDLNTSVQNAGNLRTSYSLVVSHELRRNIVLTGAGTFATISPVGPGENSREYEASAGVTYLLNRRYSLAAGLIHRSRSSDDPNLRFDANRAVLTLRARF</sequence>
<comment type="caution">
    <text evidence="2">The sequence shown here is derived from an EMBL/GenBank/DDBJ whole genome shotgun (WGS) entry which is preliminary data.</text>
</comment>
<feature type="compositionally biased region" description="Polar residues" evidence="1">
    <location>
        <begin position="7"/>
        <end position="19"/>
    </location>
</feature>
<evidence type="ECO:0000256" key="1">
    <source>
        <dbReference type="SAM" id="MobiDB-lite"/>
    </source>
</evidence>
<dbReference type="EMBL" id="SSHH01000001">
    <property type="protein sequence ID" value="TIX51252.1"/>
    <property type="molecule type" value="Genomic_DNA"/>
</dbReference>
<accession>A0A4T3F6F8</accession>
<keyword evidence="3" id="KW-1185">Reference proteome</keyword>
<evidence type="ECO:0000313" key="3">
    <source>
        <dbReference type="Proteomes" id="UP000309389"/>
    </source>
</evidence>
<protein>
    <recommendedName>
        <fullName evidence="4">Outer membrane beta-barrel protein</fullName>
    </recommendedName>
</protein>
<organism evidence="2 3">
    <name type="scientific">Alteraurantiacibacter aquimixticola</name>
    <dbReference type="NCBI Taxonomy" id="2489173"/>
    <lineage>
        <taxon>Bacteria</taxon>
        <taxon>Pseudomonadati</taxon>
        <taxon>Pseudomonadota</taxon>
        <taxon>Alphaproteobacteria</taxon>
        <taxon>Sphingomonadales</taxon>
        <taxon>Erythrobacteraceae</taxon>
        <taxon>Alteraurantiacibacter</taxon>
    </lineage>
</organism>
<dbReference type="AlphaFoldDB" id="A0A4T3F6F8"/>
<proteinExistence type="predicted"/>
<gene>
    <name evidence="2" type="ORF">E5222_01935</name>
</gene>
<name>A0A4T3F6F8_9SPHN</name>
<feature type="region of interest" description="Disordered" evidence="1">
    <location>
        <begin position="1"/>
        <end position="23"/>
    </location>
</feature>
<dbReference type="Proteomes" id="UP000309389">
    <property type="component" value="Unassembled WGS sequence"/>
</dbReference>
<reference evidence="2 3" key="1">
    <citation type="submission" date="2019-04" db="EMBL/GenBank/DDBJ databases">
        <title>Altererythrobacter aquimixticola sp. nov., isolated from sediment of junction between the ocean and a freshwater spring.</title>
        <authorList>
            <person name="Yoon J.-H."/>
        </authorList>
    </citation>
    <scope>NUCLEOTIDE SEQUENCE [LARGE SCALE GENOMIC DNA]</scope>
    <source>
        <strain evidence="2 3">SSKS-13</strain>
    </source>
</reference>
<evidence type="ECO:0008006" key="4">
    <source>
        <dbReference type="Google" id="ProtNLM"/>
    </source>
</evidence>
<evidence type="ECO:0000313" key="2">
    <source>
        <dbReference type="EMBL" id="TIX51252.1"/>
    </source>
</evidence>
<dbReference type="InterPro" id="IPR018759">
    <property type="entry name" value="BBP2_2"/>
</dbReference>
<dbReference type="Pfam" id="PF10082">
    <property type="entry name" value="BBP2_2"/>
    <property type="match status" value="1"/>
</dbReference>